<comment type="caution">
    <text evidence="2">The sequence shown here is derived from an EMBL/GenBank/DDBJ whole genome shotgun (WGS) entry which is preliminary data.</text>
</comment>
<name>W4QS86_HALA3</name>
<dbReference type="PROSITE" id="PS50883">
    <property type="entry name" value="EAL"/>
    <property type="match status" value="1"/>
</dbReference>
<dbReference type="InterPro" id="IPR001633">
    <property type="entry name" value="EAL_dom"/>
</dbReference>
<gene>
    <name evidence="2" type="ORF">JCM9157_2058</name>
</gene>
<organism evidence="2 3">
    <name type="scientific">Halalkalibacter akibai (strain ATCC 43226 / DSM 21942 / CIP 109018 / JCM 9157 / 1139)</name>
    <name type="common">Bacillus akibai</name>
    <dbReference type="NCBI Taxonomy" id="1236973"/>
    <lineage>
        <taxon>Bacteria</taxon>
        <taxon>Bacillati</taxon>
        <taxon>Bacillota</taxon>
        <taxon>Bacilli</taxon>
        <taxon>Bacillales</taxon>
        <taxon>Bacillaceae</taxon>
        <taxon>Halalkalibacter</taxon>
    </lineage>
</organism>
<dbReference type="SMART" id="SM00052">
    <property type="entry name" value="EAL"/>
    <property type="match status" value="1"/>
</dbReference>
<dbReference type="CDD" id="cd01948">
    <property type="entry name" value="EAL"/>
    <property type="match status" value="1"/>
</dbReference>
<dbReference type="RefSeq" id="WP_052013044.1">
    <property type="nucleotide sequence ID" value="NZ_BAUV01000013.1"/>
</dbReference>
<dbReference type="InterPro" id="IPR035919">
    <property type="entry name" value="EAL_sf"/>
</dbReference>
<dbReference type="GO" id="GO:0071111">
    <property type="term" value="F:cyclic-guanylate-specific phosphodiesterase activity"/>
    <property type="evidence" value="ECO:0007669"/>
    <property type="project" value="InterPro"/>
</dbReference>
<dbReference type="STRING" id="1236973.JCM9157_2058"/>
<proteinExistence type="predicted"/>
<reference evidence="2 3" key="1">
    <citation type="journal article" date="2014" name="Genome Announc.">
        <title>Draft Genome Sequences of Three Alkaliphilic Bacillus Strains, Bacillus wakoensis JCM 9140T, Bacillus akibai JCM 9157T, and Bacillus hemicellulosilyticus JCM 9152T.</title>
        <authorList>
            <person name="Yuki M."/>
            <person name="Oshima K."/>
            <person name="Suda W."/>
            <person name="Oshida Y."/>
            <person name="Kitamura K."/>
            <person name="Iida T."/>
            <person name="Hattori M."/>
            <person name="Ohkuma M."/>
        </authorList>
    </citation>
    <scope>NUCLEOTIDE SEQUENCE [LARGE SCALE GENOMIC DNA]</scope>
    <source>
        <strain evidence="2 3">JCM 9157</strain>
    </source>
</reference>
<evidence type="ECO:0000259" key="1">
    <source>
        <dbReference type="PROSITE" id="PS50883"/>
    </source>
</evidence>
<dbReference type="PANTHER" id="PTHR33121">
    <property type="entry name" value="CYCLIC DI-GMP PHOSPHODIESTERASE PDEF"/>
    <property type="match status" value="1"/>
</dbReference>
<dbReference type="OrthoDB" id="9759607at2"/>
<keyword evidence="3" id="KW-1185">Reference proteome</keyword>
<sequence>MIVSAEALIRWNHPEKGFMSPGEFIPLAEENGLIFEISDWMLAQVCIQLKKWKEEQLPMIPISINLSAQEFLKKDLVSKIKTLIAETQIEPCLLELEITESSYLNNMELVIQALAELREMEIKIALDDFGTGFSSLTHLKELNIDTLKIDRSFIRNIVSKHQDLVITSGMIELSHGLGIEVVAEGVETKEQLELLRTKGCDQIQGFLFSRPVPENEFRRMLVKKVIEID</sequence>
<evidence type="ECO:0000313" key="2">
    <source>
        <dbReference type="EMBL" id="GAE34970.1"/>
    </source>
</evidence>
<evidence type="ECO:0000313" key="3">
    <source>
        <dbReference type="Proteomes" id="UP000018896"/>
    </source>
</evidence>
<dbReference type="PANTHER" id="PTHR33121:SF70">
    <property type="entry name" value="SIGNALING PROTEIN YKOW"/>
    <property type="match status" value="1"/>
</dbReference>
<dbReference type="EMBL" id="BAUV01000013">
    <property type="protein sequence ID" value="GAE34970.1"/>
    <property type="molecule type" value="Genomic_DNA"/>
</dbReference>
<dbReference type="Pfam" id="PF00563">
    <property type="entry name" value="EAL"/>
    <property type="match status" value="1"/>
</dbReference>
<dbReference type="InterPro" id="IPR050706">
    <property type="entry name" value="Cyclic-di-GMP_PDE-like"/>
</dbReference>
<accession>W4QS86</accession>
<protein>
    <submittedName>
        <fullName evidence="2">Diguanylate cyclase/phosphodiesterase</fullName>
    </submittedName>
</protein>
<dbReference type="eggNOG" id="COG5001">
    <property type="taxonomic scope" value="Bacteria"/>
</dbReference>
<dbReference type="SUPFAM" id="SSF141868">
    <property type="entry name" value="EAL domain-like"/>
    <property type="match status" value="1"/>
</dbReference>
<dbReference type="AlphaFoldDB" id="W4QS86"/>
<dbReference type="Proteomes" id="UP000018896">
    <property type="component" value="Unassembled WGS sequence"/>
</dbReference>
<feature type="domain" description="EAL" evidence="1">
    <location>
        <begin position="1"/>
        <end position="225"/>
    </location>
</feature>
<dbReference type="Gene3D" id="3.20.20.450">
    <property type="entry name" value="EAL domain"/>
    <property type="match status" value="1"/>
</dbReference>